<comment type="catalytic activity">
    <reaction evidence="1">
        <text>an L-aminoacyl-L-amino acid + H2O = 2 an L-alpha-amino acid</text>
        <dbReference type="Rhea" id="RHEA:48940"/>
        <dbReference type="ChEBI" id="CHEBI:15377"/>
        <dbReference type="ChEBI" id="CHEBI:59869"/>
        <dbReference type="ChEBI" id="CHEBI:77460"/>
        <dbReference type="EC" id="3.4.13.19"/>
    </reaction>
</comment>
<dbReference type="PANTHER" id="PTHR10443:SF45">
    <property type="entry name" value="DIPEPTIDASE"/>
    <property type="match status" value="1"/>
</dbReference>
<accession>A0A0U3TC68</accession>
<comment type="similarity">
    <text evidence="1">Belongs to the metallo-dependent hydrolases superfamily. Peptidase M19 family.</text>
</comment>
<keyword evidence="1" id="KW-0862">Zinc</keyword>
<organism evidence="2">
    <name type="scientific">Melanoplus sanguinipes</name>
    <name type="common">Migratory grasshopper</name>
    <dbReference type="NCBI Taxonomy" id="65742"/>
    <lineage>
        <taxon>Eukaryota</taxon>
        <taxon>Metazoa</taxon>
        <taxon>Ecdysozoa</taxon>
        <taxon>Arthropoda</taxon>
        <taxon>Hexapoda</taxon>
        <taxon>Insecta</taxon>
        <taxon>Pterygota</taxon>
        <taxon>Neoptera</taxon>
        <taxon>Polyneoptera</taxon>
        <taxon>Orthoptera</taxon>
        <taxon>Caelifera</taxon>
        <taxon>Acrididea</taxon>
        <taxon>Acridomorpha</taxon>
        <taxon>Acridoidea</taxon>
        <taxon>Acrididae</taxon>
        <taxon>Melanoplinae</taxon>
        <taxon>Melanoplini</taxon>
        <taxon>Melanoplus</taxon>
    </lineage>
</organism>
<keyword evidence="1" id="KW-0378">Hydrolase</keyword>
<keyword evidence="1" id="KW-1015">Disulfide bond</keyword>
<reference evidence="2" key="2">
    <citation type="submission" date="2015-12" db="EMBL/GenBank/DDBJ databases">
        <authorList>
            <person name="Shamseldin A."/>
            <person name="Moawad H."/>
            <person name="Abd El-Rahim W.M."/>
            <person name="Sadowsky M.J."/>
        </authorList>
    </citation>
    <scope>NUCLEOTIDE SEQUENCE</scope>
</reference>
<keyword evidence="1" id="KW-0482">Metalloprotease</keyword>
<keyword evidence="1" id="KW-0449">Lipoprotein</keyword>
<evidence type="ECO:0000313" key="2">
    <source>
        <dbReference type="EMBL" id="ALX00043.1"/>
    </source>
</evidence>
<keyword evidence="1" id="KW-0325">Glycoprotein</keyword>
<comment type="subcellular location">
    <subcellularLocation>
        <location evidence="1">Membrane</location>
        <topology evidence="1">Lipid-anchor</topology>
        <topology evidence="1">GPI-anchor</topology>
    </subcellularLocation>
</comment>
<comment type="subunit">
    <text evidence="1">Homodimer; disulfide-linked.</text>
</comment>
<reference evidence="2" key="1">
    <citation type="journal article" date="2015" name="BMC Genomics">
        <title>Combining RNA-seq and proteomic profiling to identify seminal fluid proteins in the migratory grasshopper Melanoplus sanguinipes (F).</title>
        <authorList>
            <person name="Bonilla M.L."/>
            <person name="Todd C."/>
            <person name="Erlandson M."/>
            <person name="Andres J."/>
        </authorList>
    </citation>
    <scope>NUCLEOTIDE SEQUENCE</scope>
</reference>
<name>A0A0U3TC68_MELSA</name>
<sequence>MARLAAVLAVLTAVAGLAVAARLPRQKRLGSAVLNEVPLVDGHNDLPWNLRSLEKNQINEFDFDRDLRADPRWNCSTCFTDLPRLRKGKVGAQFWVAYVPCSAQYKDAVEMTMEQVDVIKRFVDKYQDDMQYVDSAQGIMEAFAAGKIGSMIAIEGGHSIDSSLGILRRFHELGVRYLTLTHTCNTPWADPSPVDDVGGKPEHNGLTDFGKKVVRELNRLGIMVDLAHVSHQTMIDAITESYAPVIFSHSSAWAIAQHHRNVRDDVLRMVTVNGGIVMVNFYSLYIRNDGTRGTIEDVVAHINHIRNVAGVDHVGIGSDFDGVNMVPAGLDDVSKYPALFDRLSQPKAGEPEWTPEDLKKLAGLNLIRVFRKVEEVRDLMAGSQPIEELLPKNQVPNQAQACKTDL</sequence>
<keyword evidence="1" id="KW-0732">Signal</keyword>
<dbReference type="PANTHER" id="PTHR10443">
    <property type="entry name" value="MICROSOMAL DIPEPTIDASE"/>
    <property type="match status" value="1"/>
</dbReference>
<keyword evidence="1" id="KW-0336">GPI-anchor</keyword>
<dbReference type="Pfam" id="PF01244">
    <property type="entry name" value="Peptidase_M19"/>
    <property type="match status" value="1"/>
</dbReference>
<dbReference type="CDD" id="cd01301">
    <property type="entry name" value="rDP_like"/>
    <property type="match status" value="1"/>
</dbReference>
<dbReference type="Gene3D" id="3.20.20.140">
    <property type="entry name" value="Metal-dependent hydrolases"/>
    <property type="match status" value="1"/>
</dbReference>
<keyword evidence="1" id="KW-0224">Dipeptidase</keyword>
<evidence type="ECO:0000256" key="1">
    <source>
        <dbReference type="RuleBase" id="RU341113"/>
    </source>
</evidence>
<proteinExistence type="evidence at transcript level"/>
<dbReference type="EC" id="3.4.13.19" evidence="1"/>
<dbReference type="GO" id="GO:0098552">
    <property type="term" value="C:side of membrane"/>
    <property type="evidence" value="ECO:0007669"/>
    <property type="project" value="UniProtKB-KW"/>
</dbReference>
<dbReference type="GO" id="GO:0006508">
    <property type="term" value="P:proteolysis"/>
    <property type="evidence" value="ECO:0007669"/>
    <property type="project" value="UniProtKB-KW"/>
</dbReference>
<comment type="cofactor">
    <cofactor evidence="1">
        <name>Zn(2+)</name>
        <dbReference type="ChEBI" id="CHEBI:29105"/>
    </cofactor>
</comment>
<feature type="chain" id="PRO_5006773138" description="Dipeptidase" evidence="1">
    <location>
        <begin position="21"/>
        <end position="406"/>
    </location>
</feature>
<dbReference type="GO" id="GO:0070573">
    <property type="term" value="F:metallodipeptidase activity"/>
    <property type="evidence" value="ECO:0007669"/>
    <property type="project" value="InterPro"/>
</dbReference>
<dbReference type="SUPFAM" id="SSF51556">
    <property type="entry name" value="Metallo-dependent hydrolases"/>
    <property type="match status" value="1"/>
</dbReference>
<feature type="signal peptide" evidence="1">
    <location>
        <begin position="1"/>
        <end position="20"/>
    </location>
</feature>
<keyword evidence="1" id="KW-0479">Metal-binding</keyword>
<keyword evidence="1" id="KW-0645">Protease</keyword>
<keyword evidence="1" id="KW-0472">Membrane</keyword>
<dbReference type="InterPro" id="IPR008257">
    <property type="entry name" value="Pept_M19"/>
</dbReference>
<dbReference type="InterPro" id="IPR032466">
    <property type="entry name" value="Metal_Hydrolase"/>
</dbReference>
<dbReference type="GO" id="GO:0046872">
    <property type="term" value="F:metal ion binding"/>
    <property type="evidence" value="ECO:0007669"/>
    <property type="project" value="UniProtKB-UniRule"/>
</dbReference>
<dbReference type="PROSITE" id="PS51365">
    <property type="entry name" value="RENAL_DIPEPTIDASE_2"/>
    <property type="match status" value="1"/>
</dbReference>
<protein>
    <recommendedName>
        <fullName evidence="1">Dipeptidase</fullName>
        <ecNumber evidence="1">3.4.13.19</ecNumber>
    </recommendedName>
</protein>
<dbReference type="EMBL" id="KU218663">
    <property type="protein sequence ID" value="ALX00043.1"/>
    <property type="molecule type" value="mRNA"/>
</dbReference>
<dbReference type="AlphaFoldDB" id="A0A0U3TC68"/>